<keyword evidence="1" id="KW-0472">Membrane</keyword>
<protein>
    <recommendedName>
        <fullName evidence="5">DUF4129 domain-containing protein</fullName>
    </recommendedName>
</protein>
<evidence type="ECO:0000256" key="2">
    <source>
        <dbReference type="SAM" id="SignalP"/>
    </source>
</evidence>
<feature type="transmembrane region" description="Helical" evidence="1">
    <location>
        <begin position="98"/>
        <end position="116"/>
    </location>
</feature>
<dbReference type="EMBL" id="JAERQJ010000004">
    <property type="protein sequence ID" value="MBL0684371.1"/>
    <property type="molecule type" value="Genomic_DNA"/>
</dbReference>
<feature type="signal peptide" evidence="2">
    <location>
        <begin position="1"/>
        <end position="23"/>
    </location>
</feature>
<keyword evidence="1" id="KW-1133">Transmembrane helix</keyword>
<dbReference type="RefSeq" id="WP_201920419.1">
    <property type="nucleotide sequence ID" value="NZ_BAABAX010000003.1"/>
</dbReference>
<keyword evidence="1" id="KW-0812">Transmembrane</keyword>
<proteinExistence type="predicted"/>
<evidence type="ECO:0008006" key="5">
    <source>
        <dbReference type="Google" id="ProtNLM"/>
    </source>
</evidence>
<evidence type="ECO:0000313" key="3">
    <source>
        <dbReference type="EMBL" id="MBL0684371.1"/>
    </source>
</evidence>
<sequence>MSKKIYHIILLFLVAQLFSPIWAQQDTLQIAIDSSKISVIDFSDDLSEKYTGDDFDYNTVEGEAENFLGRALNWFFNGLQSIFGITINPQLAKLLENIIYILFIGIAIYIVTRVLVGKDAVSFFRKKNKLVAPINITEEHIEKIDLDALIAGALKEKNYRLAIRYMYLKALQDLSLKKIIDYHFEKTNTDYYREIADITIKQNFNRVSYLYDYIWYGKFELDKNGYLNAKESFDKLNDKMKSFG</sequence>
<keyword evidence="4" id="KW-1185">Reference proteome</keyword>
<gene>
    <name evidence="3" type="ORF">JJQ60_12660</name>
</gene>
<keyword evidence="2" id="KW-0732">Signal</keyword>
<evidence type="ECO:0000313" key="4">
    <source>
        <dbReference type="Proteomes" id="UP000651057"/>
    </source>
</evidence>
<reference evidence="3" key="1">
    <citation type="submission" date="2021-01" db="EMBL/GenBank/DDBJ databases">
        <authorList>
            <person name="Zhong Y.L."/>
        </authorList>
    </citation>
    <scope>NUCLEOTIDE SEQUENCE</scope>
    <source>
        <strain evidence="3">KCTC 23302</strain>
    </source>
</reference>
<evidence type="ECO:0000256" key="1">
    <source>
        <dbReference type="SAM" id="Phobius"/>
    </source>
</evidence>
<accession>A0A937DBZ3</accession>
<organism evidence="3 4">
    <name type="scientific">Aquimarina mytili</name>
    <dbReference type="NCBI Taxonomy" id="874423"/>
    <lineage>
        <taxon>Bacteria</taxon>
        <taxon>Pseudomonadati</taxon>
        <taxon>Bacteroidota</taxon>
        <taxon>Flavobacteriia</taxon>
        <taxon>Flavobacteriales</taxon>
        <taxon>Flavobacteriaceae</taxon>
        <taxon>Aquimarina</taxon>
    </lineage>
</organism>
<comment type="caution">
    <text evidence="3">The sequence shown here is derived from an EMBL/GenBank/DDBJ whole genome shotgun (WGS) entry which is preliminary data.</text>
</comment>
<feature type="chain" id="PRO_5037819328" description="DUF4129 domain-containing protein" evidence="2">
    <location>
        <begin position="24"/>
        <end position="244"/>
    </location>
</feature>
<dbReference type="Proteomes" id="UP000651057">
    <property type="component" value="Unassembled WGS sequence"/>
</dbReference>
<name>A0A937DBZ3_9FLAO</name>
<dbReference type="AlphaFoldDB" id="A0A937DBZ3"/>